<evidence type="ECO:0000259" key="1">
    <source>
        <dbReference type="PROSITE" id="PS51725"/>
    </source>
</evidence>
<proteinExistence type="predicted"/>
<protein>
    <submittedName>
        <fullName evidence="2">Antibiotic biosynthesis monooxygenase</fullName>
    </submittedName>
</protein>
<accession>A0A6N7YRU2</accession>
<name>A0A6N7YRU2_9PSEU</name>
<dbReference type="Proteomes" id="UP000440096">
    <property type="component" value="Unassembled WGS sequence"/>
</dbReference>
<sequence length="102" mass="11061">MPVVMATLKPLPEHRAEVMAALRTLVAAAHTEEGVERFALLDGGADVFVIIEKWVDRNAWEAHTRSAASQQANKAVAGKLREAPAHLFLTPIPAGDDRLGRL</sequence>
<dbReference type="InterPro" id="IPR011008">
    <property type="entry name" value="Dimeric_a/b-barrel"/>
</dbReference>
<keyword evidence="2" id="KW-0503">Monooxygenase</keyword>
<dbReference type="EMBL" id="WMBA01000014">
    <property type="protein sequence ID" value="MTD54682.1"/>
    <property type="molecule type" value="Genomic_DNA"/>
</dbReference>
<reference evidence="2 3" key="1">
    <citation type="submission" date="2019-11" db="EMBL/GenBank/DDBJ databases">
        <title>Draft genome of Amycolatopsis RM579.</title>
        <authorList>
            <person name="Duangmal K."/>
            <person name="Mingma R."/>
        </authorList>
    </citation>
    <scope>NUCLEOTIDE SEQUENCE [LARGE SCALE GENOMIC DNA]</scope>
    <source>
        <strain evidence="2 3">RM579</strain>
    </source>
</reference>
<dbReference type="Gene3D" id="3.30.70.100">
    <property type="match status" value="1"/>
</dbReference>
<evidence type="ECO:0000313" key="2">
    <source>
        <dbReference type="EMBL" id="MTD54682.1"/>
    </source>
</evidence>
<dbReference type="SUPFAM" id="SSF54909">
    <property type="entry name" value="Dimeric alpha+beta barrel"/>
    <property type="match status" value="1"/>
</dbReference>
<dbReference type="GO" id="GO:0004497">
    <property type="term" value="F:monooxygenase activity"/>
    <property type="evidence" value="ECO:0007669"/>
    <property type="project" value="UniProtKB-KW"/>
</dbReference>
<dbReference type="Pfam" id="PF03992">
    <property type="entry name" value="ABM"/>
    <property type="match status" value="1"/>
</dbReference>
<keyword evidence="3" id="KW-1185">Reference proteome</keyword>
<dbReference type="PROSITE" id="PS51725">
    <property type="entry name" value="ABM"/>
    <property type="match status" value="1"/>
</dbReference>
<dbReference type="AlphaFoldDB" id="A0A6N7YRU2"/>
<comment type="caution">
    <text evidence="2">The sequence shown here is derived from an EMBL/GenBank/DDBJ whole genome shotgun (WGS) entry which is preliminary data.</text>
</comment>
<dbReference type="InterPro" id="IPR007138">
    <property type="entry name" value="ABM_dom"/>
</dbReference>
<organism evidence="2 3">
    <name type="scientific">Amycolatopsis pithecellobii</name>
    <dbReference type="NCBI Taxonomy" id="664692"/>
    <lineage>
        <taxon>Bacteria</taxon>
        <taxon>Bacillati</taxon>
        <taxon>Actinomycetota</taxon>
        <taxon>Actinomycetes</taxon>
        <taxon>Pseudonocardiales</taxon>
        <taxon>Pseudonocardiaceae</taxon>
        <taxon>Amycolatopsis</taxon>
    </lineage>
</organism>
<keyword evidence="2" id="KW-0560">Oxidoreductase</keyword>
<dbReference type="OrthoDB" id="5241825at2"/>
<evidence type="ECO:0000313" key="3">
    <source>
        <dbReference type="Proteomes" id="UP000440096"/>
    </source>
</evidence>
<gene>
    <name evidence="2" type="ORF">GKO32_11920</name>
</gene>
<feature type="domain" description="ABM" evidence="1">
    <location>
        <begin position="2"/>
        <end position="88"/>
    </location>
</feature>